<evidence type="ECO:0000313" key="21">
    <source>
        <dbReference type="EMBL" id="KAF6739988.1"/>
    </source>
</evidence>
<dbReference type="SMART" id="SM00406">
    <property type="entry name" value="IGv"/>
    <property type="match status" value="1"/>
</dbReference>
<dbReference type="InterPro" id="IPR007110">
    <property type="entry name" value="Ig-like_dom"/>
</dbReference>
<evidence type="ECO:0000256" key="3">
    <source>
        <dbReference type="ARBA" id="ARBA00022427"/>
    </source>
</evidence>
<keyword evidence="9" id="KW-0965">Cell junction</keyword>
<feature type="signal peptide" evidence="19">
    <location>
        <begin position="1"/>
        <end position="22"/>
    </location>
</feature>
<name>A0A3B3DFX2_ORYME</name>
<dbReference type="InterPro" id="IPR036179">
    <property type="entry name" value="Ig-like_dom_sf"/>
</dbReference>
<dbReference type="FunFam" id="2.60.40.10:FF:000095">
    <property type="entry name" value="immunoglobulin superfamily member 11 isoform X1"/>
    <property type="match status" value="1"/>
</dbReference>
<dbReference type="AlphaFoldDB" id="A0A3B3DFX2"/>
<dbReference type="PaxDb" id="30732-ENSOMEP00000028305"/>
<sequence length="375" mass="39906">MAPSTRCVCVLPLSLLAGFALGLQITSPGGSSIDKPSGGSVSLDCQFVLASGDSGPLDIEWSLVAPDNQENDQVVIMYSGDRTYEDYNPLMKGRVHFNSADPKNGDASISLTGLKSTDSGTYQCKVKKAPGIDNRKMILRVLVRPAKPRCHIEGPAEEGKDVVLKCTTSDGSQPLKYTWEKISGNKILPASAVLDPSGGTVIVKNASASASGTYHCVVANSVGSEECTLQLNVAPPQNTAGIAAAVIISILLILIIIGIILFCLWRARNKKKYDKEICNEIREDVPPPTNRTSMARSFTVGSQRTSVGSMSPSNISEFHIKSQYGKVPLSEEFERPPSHNPAPPPAVSRMAGANISRMGGIPVMIPAQTRDGSIV</sequence>
<dbReference type="Pfam" id="PF07686">
    <property type="entry name" value="V-set"/>
    <property type="match status" value="1"/>
</dbReference>
<keyword evidence="23" id="KW-1185">Reference proteome</keyword>
<dbReference type="PROSITE" id="PS50835">
    <property type="entry name" value="IG_LIKE"/>
    <property type="match status" value="2"/>
</dbReference>
<feature type="region of interest" description="Disordered" evidence="17">
    <location>
        <begin position="330"/>
        <end position="350"/>
    </location>
</feature>
<dbReference type="Gene3D" id="2.60.40.10">
    <property type="entry name" value="Immunoglobulins"/>
    <property type="match status" value="2"/>
</dbReference>
<evidence type="ECO:0000256" key="8">
    <source>
        <dbReference type="ARBA" id="ARBA00022889"/>
    </source>
</evidence>
<dbReference type="GO" id="GO:0014704">
    <property type="term" value="C:intercalated disc"/>
    <property type="evidence" value="ECO:0007669"/>
    <property type="project" value="TreeGrafter"/>
</dbReference>
<dbReference type="OMA" id="GTKPMQY"/>
<keyword evidence="13 21" id="KW-0675">Receptor</keyword>
<evidence type="ECO:0000256" key="15">
    <source>
        <dbReference type="ARBA" id="ARBA00023319"/>
    </source>
</evidence>
<dbReference type="InterPro" id="IPR013783">
    <property type="entry name" value="Ig-like_fold"/>
</dbReference>
<evidence type="ECO:0000313" key="23">
    <source>
        <dbReference type="Proteomes" id="UP000261560"/>
    </source>
</evidence>
<evidence type="ECO:0000256" key="11">
    <source>
        <dbReference type="ARBA" id="ARBA00023136"/>
    </source>
</evidence>
<keyword evidence="3" id="KW-0796">Tight junction</keyword>
<comment type="subcellular location">
    <subcellularLocation>
        <location evidence="16">Basolateral cell membrane</location>
        <topology evidence="16">Single-pass type I membrane protein</topology>
    </subcellularLocation>
    <subcellularLocation>
        <location evidence="2">Cell junction</location>
        <location evidence="2">Adherens junction</location>
    </subcellularLocation>
    <subcellularLocation>
        <location evidence="1">Cell junction</location>
        <location evidence="1">Tight junction</location>
    </subcellularLocation>
</comment>
<dbReference type="GO" id="GO:0005912">
    <property type="term" value="C:adherens junction"/>
    <property type="evidence" value="ECO:0007669"/>
    <property type="project" value="UniProtKB-SubCell"/>
</dbReference>
<dbReference type="InterPro" id="IPR003598">
    <property type="entry name" value="Ig_sub2"/>
</dbReference>
<dbReference type="GO" id="GO:0005923">
    <property type="term" value="C:bicellular tight junction"/>
    <property type="evidence" value="ECO:0007669"/>
    <property type="project" value="UniProtKB-SubCell"/>
</dbReference>
<evidence type="ECO:0000256" key="1">
    <source>
        <dbReference type="ARBA" id="ARBA00004435"/>
    </source>
</evidence>
<dbReference type="GeneTree" id="ENSGT00940000154829"/>
<evidence type="ECO:0000256" key="17">
    <source>
        <dbReference type="SAM" id="MobiDB-lite"/>
    </source>
</evidence>
<keyword evidence="15" id="KW-0393">Immunoglobulin domain</keyword>
<dbReference type="EMBL" id="WKFB01000001">
    <property type="protein sequence ID" value="KAF6739988.1"/>
    <property type="molecule type" value="Genomic_DNA"/>
</dbReference>
<dbReference type="GO" id="GO:0034109">
    <property type="term" value="P:homotypic cell-cell adhesion"/>
    <property type="evidence" value="ECO:0007669"/>
    <property type="project" value="TreeGrafter"/>
</dbReference>
<evidence type="ECO:0000259" key="20">
    <source>
        <dbReference type="PROSITE" id="PS50835"/>
    </source>
</evidence>
<dbReference type="STRING" id="30732.ENSOMEP00000028305"/>
<keyword evidence="12" id="KW-1015">Disulfide bond</keyword>
<protein>
    <submittedName>
        <fullName evidence="22">CXADR Ig-like cell adhesion molecule</fullName>
    </submittedName>
    <submittedName>
        <fullName evidence="21">Coxsackievirus and adenovirus receptor-like</fullName>
    </submittedName>
</protein>
<evidence type="ECO:0000313" key="22">
    <source>
        <dbReference type="Ensembl" id="ENSOMEP00000028305.1"/>
    </source>
</evidence>
<evidence type="ECO:0000256" key="12">
    <source>
        <dbReference type="ARBA" id="ARBA00023157"/>
    </source>
</evidence>
<evidence type="ECO:0000256" key="2">
    <source>
        <dbReference type="ARBA" id="ARBA00004536"/>
    </source>
</evidence>
<dbReference type="GO" id="GO:0050839">
    <property type="term" value="F:cell adhesion molecule binding"/>
    <property type="evidence" value="ECO:0007669"/>
    <property type="project" value="TreeGrafter"/>
</dbReference>
<keyword evidence="6 19" id="KW-0732">Signal</keyword>
<evidence type="ECO:0000256" key="10">
    <source>
        <dbReference type="ARBA" id="ARBA00022989"/>
    </source>
</evidence>
<reference evidence="22" key="1">
    <citation type="submission" date="2025-05" db="UniProtKB">
        <authorList>
            <consortium name="Ensembl"/>
        </authorList>
    </citation>
    <scope>IDENTIFICATION</scope>
</reference>
<dbReference type="Proteomes" id="UP000261560">
    <property type="component" value="Unplaced"/>
</dbReference>
<organism evidence="22 23">
    <name type="scientific">Oryzias melastigma</name>
    <name type="common">Marine medaka</name>
    <dbReference type="NCBI Taxonomy" id="30732"/>
    <lineage>
        <taxon>Eukaryota</taxon>
        <taxon>Metazoa</taxon>
        <taxon>Chordata</taxon>
        <taxon>Craniata</taxon>
        <taxon>Vertebrata</taxon>
        <taxon>Euteleostomi</taxon>
        <taxon>Actinopterygii</taxon>
        <taxon>Neopterygii</taxon>
        <taxon>Teleostei</taxon>
        <taxon>Neoteleostei</taxon>
        <taxon>Acanthomorphata</taxon>
        <taxon>Ovalentaria</taxon>
        <taxon>Atherinomorphae</taxon>
        <taxon>Beloniformes</taxon>
        <taxon>Adrianichthyidae</taxon>
        <taxon>Oryziinae</taxon>
        <taxon>Oryzias</taxon>
    </lineage>
</organism>
<feature type="domain" description="Ig-like" evidence="20">
    <location>
        <begin position="148"/>
        <end position="232"/>
    </location>
</feature>
<feature type="transmembrane region" description="Helical" evidence="18">
    <location>
        <begin position="240"/>
        <end position="265"/>
    </location>
</feature>
<keyword evidence="4" id="KW-1003">Cell membrane</keyword>
<evidence type="ECO:0000256" key="18">
    <source>
        <dbReference type="SAM" id="Phobius"/>
    </source>
</evidence>
<dbReference type="PANTHER" id="PTHR44468">
    <property type="entry name" value="COXSACKIEVIRUS AND ADENOVIRUS RECEPTOR-RELATED"/>
    <property type="match status" value="1"/>
</dbReference>
<dbReference type="SMART" id="SM00408">
    <property type="entry name" value="IGc2"/>
    <property type="match status" value="2"/>
</dbReference>
<reference evidence="21" key="2">
    <citation type="journal article" name="BMC Genomics">
        <title>Long-read sequencing and de novo genome assembly of marine medaka (Oryzias melastigma).</title>
        <authorList>
            <person name="Liang P."/>
            <person name="Saqib H.S.A."/>
            <person name="Ni X."/>
            <person name="Shen Y."/>
        </authorList>
    </citation>
    <scope>NUCLEOTIDE SEQUENCE</scope>
    <source>
        <strain evidence="21">Bigg-433</strain>
    </source>
</reference>
<feature type="chain" id="PRO_5044588987" evidence="19">
    <location>
        <begin position="23"/>
        <end position="375"/>
    </location>
</feature>
<keyword evidence="5 18" id="KW-0812">Transmembrane</keyword>
<evidence type="ECO:0000256" key="7">
    <source>
        <dbReference type="ARBA" id="ARBA00022737"/>
    </source>
</evidence>
<feature type="domain" description="Ig-like" evidence="20">
    <location>
        <begin position="28"/>
        <end position="139"/>
    </location>
</feature>
<dbReference type="SUPFAM" id="SSF48726">
    <property type="entry name" value="Immunoglobulin"/>
    <property type="match status" value="2"/>
</dbReference>
<evidence type="ECO:0000256" key="4">
    <source>
        <dbReference type="ARBA" id="ARBA00022475"/>
    </source>
</evidence>
<evidence type="ECO:0000256" key="5">
    <source>
        <dbReference type="ARBA" id="ARBA00022692"/>
    </source>
</evidence>
<dbReference type="PANTHER" id="PTHR44468:SF3">
    <property type="entry name" value="COXSACKIEVIRUS AND ADENOVIRUS RECEPTOR"/>
    <property type="match status" value="1"/>
</dbReference>
<keyword evidence="10 18" id="KW-1133">Transmembrane helix</keyword>
<proteinExistence type="predicted"/>
<keyword evidence="11 18" id="KW-0472">Membrane</keyword>
<dbReference type="SMART" id="SM00409">
    <property type="entry name" value="IG"/>
    <property type="match status" value="2"/>
</dbReference>
<evidence type="ECO:0000256" key="14">
    <source>
        <dbReference type="ARBA" id="ARBA00023180"/>
    </source>
</evidence>
<keyword evidence="8" id="KW-0130">Cell adhesion</keyword>
<evidence type="ECO:0000256" key="13">
    <source>
        <dbReference type="ARBA" id="ARBA00023170"/>
    </source>
</evidence>
<dbReference type="GO" id="GO:0009986">
    <property type="term" value="C:cell surface"/>
    <property type="evidence" value="ECO:0007669"/>
    <property type="project" value="Ensembl"/>
</dbReference>
<dbReference type="GO" id="GO:0001822">
    <property type="term" value="P:kidney development"/>
    <property type="evidence" value="ECO:0007669"/>
    <property type="project" value="Ensembl"/>
</dbReference>
<dbReference type="InterPro" id="IPR013106">
    <property type="entry name" value="Ig_V-set"/>
</dbReference>
<evidence type="ECO:0000256" key="6">
    <source>
        <dbReference type="ARBA" id="ARBA00022729"/>
    </source>
</evidence>
<accession>A0A3B3DFX2</accession>
<dbReference type="GO" id="GO:0016323">
    <property type="term" value="C:basolateral plasma membrane"/>
    <property type="evidence" value="ECO:0007669"/>
    <property type="project" value="UniProtKB-SubCell"/>
</dbReference>
<dbReference type="OrthoDB" id="8902063at2759"/>
<evidence type="ECO:0000256" key="16">
    <source>
        <dbReference type="ARBA" id="ARBA00023768"/>
    </source>
</evidence>
<dbReference type="Proteomes" id="UP000646548">
    <property type="component" value="Unassembled WGS sequence"/>
</dbReference>
<dbReference type="GO" id="GO:0001618">
    <property type="term" value="F:virus receptor activity"/>
    <property type="evidence" value="ECO:0007669"/>
    <property type="project" value="Ensembl"/>
</dbReference>
<evidence type="ECO:0000256" key="19">
    <source>
        <dbReference type="SAM" id="SignalP"/>
    </source>
</evidence>
<gene>
    <name evidence="21" type="ORF">FQA47_005747</name>
</gene>
<evidence type="ECO:0000256" key="9">
    <source>
        <dbReference type="ARBA" id="ARBA00022949"/>
    </source>
</evidence>
<dbReference type="InterPro" id="IPR052307">
    <property type="entry name" value="EJ_Adhesion_Regulator"/>
</dbReference>
<dbReference type="InterPro" id="IPR003599">
    <property type="entry name" value="Ig_sub"/>
</dbReference>
<keyword evidence="7" id="KW-0677">Repeat</keyword>
<keyword evidence="14" id="KW-0325">Glycoprotein</keyword>
<dbReference type="Pfam" id="PF13927">
    <property type="entry name" value="Ig_3"/>
    <property type="match status" value="1"/>
</dbReference>
<dbReference type="Ensembl" id="ENSOMET00000016754.1">
    <property type="protein sequence ID" value="ENSOMEP00000028305.1"/>
    <property type="gene ID" value="ENSOMEG00000011300.1"/>
</dbReference>